<organism evidence="2 3">
    <name type="scientific">Owenia fusiformis</name>
    <name type="common">Polychaete worm</name>
    <dbReference type="NCBI Taxonomy" id="6347"/>
    <lineage>
        <taxon>Eukaryota</taxon>
        <taxon>Metazoa</taxon>
        <taxon>Spiralia</taxon>
        <taxon>Lophotrochozoa</taxon>
        <taxon>Annelida</taxon>
        <taxon>Polychaeta</taxon>
        <taxon>Sedentaria</taxon>
        <taxon>Canalipalpata</taxon>
        <taxon>Sabellida</taxon>
        <taxon>Oweniida</taxon>
        <taxon>Oweniidae</taxon>
        <taxon>Owenia</taxon>
    </lineage>
</organism>
<reference evidence="2" key="1">
    <citation type="submission" date="2022-03" db="EMBL/GenBank/DDBJ databases">
        <authorList>
            <person name="Martin C."/>
        </authorList>
    </citation>
    <scope>NUCLEOTIDE SEQUENCE</scope>
</reference>
<protein>
    <recommendedName>
        <fullName evidence="1">Rab3GAP regulatory subunit C-terminal domain-containing protein</fullName>
    </recommendedName>
</protein>
<dbReference type="EMBL" id="CAIIXF020000008">
    <property type="protein sequence ID" value="CAH1792513.1"/>
    <property type="molecule type" value="Genomic_DNA"/>
</dbReference>
<evidence type="ECO:0000313" key="2">
    <source>
        <dbReference type="EMBL" id="CAH1792513.1"/>
    </source>
</evidence>
<dbReference type="Pfam" id="PF14656">
    <property type="entry name" value="RAB3GAP2_C"/>
    <property type="match status" value="1"/>
</dbReference>
<feature type="domain" description="Rab3GAP regulatory subunit C-terminal" evidence="1">
    <location>
        <begin position="16"/>
        <end position="400"/>
    </location>
</feature>
<evidence type="ECO:0000313" key="3">
    <source>
        <dbReference type="Proteomes" id="UP000749559"/>
    </source>
</evidence>
<gene>
    <name evidence="2" type="ORF">OFUS_LOCUS17471</name>
</gene>
<comment type="caution">
    <text evidence="2">The sequence shown here is derived from an EMBL/GenBank/DDBJ whole genome shotgun (WGS) entry which is preliminary data.</text>
</comment>
<dbReference type="OrthoDB" id="2019917at2759"/>
<evidence type="ECO:0000259" key="1">
    <source>
        <dbReference type="Pfam" id="PF14656"/>
    </source>
</evidence>
<dbReference type="InterPro" id="IPR029257">
    <property type="entry name" value="RAB3GAP2_C"/>
</dbReference>
<accession>A0A8S4PE62</accession>
<keyword evidence="3" id="KW-1185">Reference proteome</keyword>
<dbReference type="AlphaFoldDB" id="A0A8S4PE62"/>
<sequence length="421" mass="47558">MVVFVDKCIYFKKIGQLEDVQRRLPHSLDSDVLMANCSWEYIVLWNKDPEVVSSLLHSVEYLQCIQNAVLQHGVCIMMWNMFLKKKLMTTAQLIEKVGKAPKDRLCRRDVGLSDIGLVKFVETMCEFLKTMMQVGHQDITTFSVNNANCNVSEIPIFNIEDMWQTIKGPTPLAELAVDQRETNYGLLLHHFHLTVVLNAILEFTMKSVKPISLFDAKGKAAFFKELHSHPLLPTARTTDSSVRDIRKQFMKRVIANAVQTLRDPDEKSVDNTSLKSKEQPHIKWPSLMQTLAEDFGLDQDELTRHHVLELYSIAEDKLAEEILLAVSDNAVMGSQLLLLAGQRVAHFMLKCDPPGCTEMLANMSPTLSTWIRQLDFSTLHCANPPLSDTATLMGHVVNQLAEGHSEYNLAIALVEVVQGLM</sequence>
<dbReference type="Proteomes" id="UP000749559">
    <property type="component" value="Unassembled WGS sequence"/>
</dbReference>
<proteinExistence type="predicted"/>
<name>A0A8S4PE62_OWEFU</name>